<evidence type="ECO:0000313" key="3">
    <source>
        <dbReference type="Proteomes" id="UP000315700"/>
    </source>
</evidence>
<dbReference type="FunCoup" id="A0A517SL25">
    <property type="interactions" value="163"/>
</dbReference>
<dbReference type="EMBL" id="CP036271">
    <property type="protein sequence ID" value="QDT56821.1"/>
    <property type="molecule type" value="Genomic_DNA"/>
</dbReference>
<name>A0A517SL25_9PLAN</name>
<dbReference type="PANTHER" id="PTHR23419">
    <property type="entry name" value="DIVALENT CATION TOLERANCE CUTA-RELATED"/>
    <property type="match status" value="1"/>
</dbReference>
<dbReference type="GO" id="GO:0010038">
    <property type="term" value="P:response to metal ion"/>
    <property type="evidence" value="ECO:0007669"/>
    <property type="project" value="InterPro"/>
</dbReference>
<evidence type="ECO:0000313" key="2">
    <source>
        <dbReference type="EMBL" id="QDT56821.1"/>
    </source>
</evidence>
<proteinExistence type="inferred from homology"/>
<dbReference type="InterPro" id="IPR004323">
    <property type="entry name" value="Ion_tolerance_CutA"/>
</dbReference>
<comment type="similarity">
    <text evidence="1">Belongs to the CutA family.</text>
</comment>
<dbReference type="Gene3D" id="3.30.70.120">
    <property type="match status" value="1"/>
</dbReference>
<dbReference type="Proteomes" id="UP000315700">
    <property type="component" value="Chromosome"/>
</dbReference>
<gene>
    <name evidence="2" type="primary">cutA</name>
    <name evidence="2" type="ORF">Pan44_48810</name>
</gene>
<dbReference type="AlphaFoldDB" id="A0A517SL25"/>
<protein>
    <submittedName>
        <fullName evidence="2">Divalent-cation tolerance protein CutA</fullName>
    </submittedName>
</protein>
<dbReference type="InterPro" id="IPR015867">
    <property type="entry name" value="N-reg_PII/ATP_PRibTrfase_C"/>
</dbReference>
<evidence type="ECO:0000256" key="1">
    <source>
        <dbReference type="ARBA" id="ARBA00010169"/>
    </source>
</evidence>
<sequence>MNAALVYVTAPSRAEALRIGRIVVTESLAACANVLDGMTSVYHWNGEIQEETEAVLLLKTRAELSSAVVHRVQELHPYDVPAILVLPVEGGSSLFLSWLGEETIDGPASWQSPPTAPAG</sequence>
<keyword evidence="3" id="KW-1185">Reference proteome</keyword>
<dbReference type="SUPFAM" id="SSF54913">
    <property type="entry name" value="GlnB-like"/>
    <property type="match status" value="1"/>
</dbReference>
<reference evidence="2 3" key="1">
    <citation type="submission" date="2019-02" db="EMBL/GenBank/DDBJ databases">
        <title>Deep-cultivation of Planctomycetes and their phenomic and genomic characterization uncovers novel biology.</title>
        <authorList>
            <person name="Wiegand S."/>
            <person name="Jogler M."/>
            <person name="Boedeker C."/>
            <person name="Pinto D."/>
            <person name="Vollmers J."/>
            <person name="Rivas-Marin E."/>
            <person name="Kohn T."/>
            <person name="Peeters S.H."/>
            <person name="Heuer A."/>
            <person name="Rast P."/>
            <person name="Oberbeckmann S."/>
            <person name="Bunk B."/>
            <person name="Jeske O."/>
            <person name="Meyerdierks A."/>
            <person name="Storesund J.E."/>
            <person name="Kallscheuer N."/>
            <person name="Luecker S."/>
            <person name="Lage O.M."/>
            <person name="Pohl T."/>
            <person name="Merkel B.J."/>
            <person name="Hornburger P."/>
            <person name="Mueller R.-W."/>
            <person name="Bruemmer F."/>
            <person name="Labrenz M."/>
            <person name="Spormann A.M."/>
            <person name="Op den Camp H."/>
            <person name="Overmann J."/>
            <person name="Amann R."/>
            <person name="Jetten M.S.M."/>
            <person name="Mascher T."/>
            <person name="Medema M.H."/>
            <person name="Devos D.P."/>
            <person name="Kaster A.-K."/>
            <person name="Ovreas L."/>
            <person name="Rohde M."/>
            <person name="Galperin M.Y."/>
            <person name="Jogler C."/>
        </authorList>
    </citation>
    <scope>NUCLEOTIDE SEQUENCE [LARGE SCALE GENOMIC DNA]</scope>
    <source>
        <strain evidence="2 3">Pan44</strain>
    </source>
</reference>
<dbReference type="Pfam" id="PF03091">
    <property type="entry name" value="CutA1"/>
    <property type="match status" value="1"/>
</dbReference>
<dbReference type="OrthoDB" id="37622at2"/>
<dbReference type="InParanoid" id="A0A517SL25"/>
<dbReference type="PANTHER" id="PTHR23419:SF8">
    <property type="entry name" value="FI09726P"/>
    <property type="match status" value="1"/>
</dbReference>
<accession>A0A517SL25</accession>
<dbReference type="GO" id="GO:0005507">
    <property type="term" value="F:copper ion binding"/>
    <property type="evidence" value="ECO:0007669"/>
    <property type="project" value="TreeGrafter"/>
</dbReference>
<dbReference type="RefSeq" id="WP_145034240.1">
    <property type="nucleotide sequence ID" value="NZ_CP036271.1"/>
</dbReference>
<dbReference type="InterPro" id="IPR011322">
    <property type="entry name" value="N-reg_PII-like_a/b"/>
</dbReference>
<organism evidence="2 3">
    <name type="scientific">Caulifigura coniformis</name>
    <dbReference type="NCBI Taxonomy" id="2527983"/>
    <lineage>
        <taxon>Bacteria</taxon>
        <taxon>Pseudomonadati</taxon>
        <taxon>Planctomycetota</taxon>
        <taxon>Planctomycetia</taxon>
        <taxon>Planctomycetales</taxon>
        <taxon>Planctomycetaceae</taxon>
        <taxon>Caulifigura</taxon>
    </lineage>
</organism>
<dbReference type="KEGG" id="ccos:Pan44_48810"/>